<dbReference type="Proteomes" id="UP001152300">
    <property type="component" value="Unassembled WGS sequence"/>
</dbReference>
<protein>
    <submittedName>
        <fullName evidence="2">Uncharacterized protein</fullName>
    </submittedName>
</protein>
<name>A0A9X0DNB1_9HELO</name>
<dbReference type="EMBL" id="JAPEIS010000003">
    <property type="protein sequence ID" value="KAJ8067952.1"/>
    <property type="molecule type" value="Genomic_DNA"/>
</dbReference>
<accession>A0A9X0DNB1</accession>
<feature type="compositionally biased region" description="Low complexity" evidence="1">
    <location>
        <begin position="134"/>
        <end position="145"/>
    </location>
</feature>
<feature type="region of interest" description="Disordered" evidence="1">
    <location>
        <begin position="32"/>
        <end position="51"/>
    </location>
</feature>
<reference evidence="2" key="1">
    <citation type="submission" date="2022-11" db="EMBL/GenBank/DDBJ databases">
        <title>Genome Resource of Sclerotinia nivalis Strain SnTB1, a Plant Pathogen Isolated from American Ginseng.</title>
        <authorList>
            <person name="Fan S."/>
        </authorList>
    </citation>
    <scope>NUCLEOTIDE SEQUENCE</scope>
    <source>
        <strain evidence="2">SnTB1</strain>
    </source>
</reference>
<evidence type="ECO:0000313" key="3">
    <source>
        <dbReference type="Proteomes" id="UP001152300"/>
    </source>
</evidence>
<proteinExistence type="predicted"/>
<feature type="region of interest" description="Disordered" evidence="1">
    <location>
        <begin position="128"/>
        <end position="152"/>
    </location>
</feature>
<evidence type="ECO:0000256" key="1">
    <source>
        <dbReference type="SAM" id="MobiDB-lite"/>
    </source>
</evidence>
<dbReference type="OrthoDB" id="3550259at2759"/>
<organism evidence="2 3">
    <name type="scientific">Sclerotinia nivalis</name>
    <dbReference type="NCBI Taxonomy" id="352851"/>
    <lineage>
        <taxon>Eukaryota</taxon>
        <taxon>Fungi</taxon>
        <taxon>Dikarya</taxon>
        <taxon>Ascomycota</taxon>
        <taxon>Pezizomycotina</taxon>
        <taxon>Leotiomycetes</taxon>
        <taxon>Helotiales</taxon>
        <taxon>Sclerotiniaceae</taxon>
        <taxon>Sclerotinia</taxon>
    </lineage>
</organism>
<gene>
    <name evidence="2" type="ORF">OCU04_003534</name>
</gene>
<keyword evidence="3" id="KW-1185">Reference proteome</keyword>
<evidence type="ECO:0000313" key="2">
    <source>
        <dbReference type="EMBL" id="KAJ8067952.1"/>
    </source>
</evidence>
<comment type="caution">
    <text evidence="2">The sequence shown here is derived from an EMBL/GenBank/DDBJ whole genome shotgun (WGS) entry which is preliminary data.</text>
</comment>
<sequence>MQDENLHRTQKPKRKETSTILKKSFSCLTSYLTRSQQNPPASPTTKLEESVISTAVQGKSKARRRPTLTGEIIELAGENALTVGVSTATTSVSKPETYNTTPKIIHPCTDTASSFSSTSQLQASMHTHTQQTISQTLDSLSPSTSTDERYERHSINTTTTTPENQKRNMQEMFIKSLISKLTKERREAKLKLRSSRRSRYLAAVKKIVKKGWSTRPQIPMKSQLGRKRKLDEQCS</sequence>
<feature type="region of interest" description="Disordered" evidence="1">
    <location>
        <begin position="213"/>
        <end position="235"/>
    </location>
</feature>
<dbReference type="AlphaFoldDB" id="A0A9X0DNB1"/>